<dbReference type="OrthoDB" id="5135382at2"/>
<dbReference type="EMBL" id="CP035281">
    <property type="protein sequence ID" value="QAT42721.1"/>
    <property type="molecule type" value="Genomic_DNA"/>
</dbReference>
<reference evidence="1 2" key="1">
    <citation type="submission" date="2019-01" db="EMBL/GenBank/DDBJ databases">
        <title>Draft genomes of a novel of Aminipila strains.</title>
        <authorList>
            <person name="Ma S."/>
        </authorList>
    </citation>
    <scope>NUCLEOTIDE SEQUENCE [LARGE SCALE GENOMIC DNA]</scope>
    <source>
        <strain evidence="2">JN-39</strain>
    </source>
</reference>
<proteinExistence type="predicted"/>
<dbReference type="RefSeq" id="WP_128745370.1">
    <property type="nucleotide sequence ID" value="NZ_CP035281.1"/>
</dbReference>
<gene>
    <name evidence="1" type="ORF">EQM06_05465</name>
</gene>
<evidence type="ECO:0000313" key="1">
    <source>
        <dbReference type="EMBL" id="QAT42721.1"/>
    </source>
</evidence>
<dbReference type="KEGG" id="amij:EQM06_05465"/>
<sequence>MKTEFFRVKTNKRGSVSVMLSMMFACLMMVVIVLVTSAAKASGYSYCDCVLQLAGRSVLSEYHKALKEQYGIMAFKSCNQEVQDKLKFYANGSFDKKREKGNLTLIKPKLNRISCELNSYALMDTTNFEKDIVDYMKHPRLKQREKAEKTYSGQGRLINQQVINSLPSKGVEGRTVDIGTVFSKGLPSWKELTSQSTENLVADEYALSHFNYRLGWESLTETFFKNELEYVLYGKFSDAENQEQFIKEFKVARMILNSAHLYADLEKRNQVLEMAELMTPGPQAAVTAIALTEAWAYAETANDAKLVLMGERVALYKNRQNWALDLESAVKGTKNGSCIRPENGEGMTYKEYLKIFLYAENRELKLRRMMDLIQINIQGGFDENFYIKDCYVGLQYKAKIEDQEYGYVQQY</sequence>
<dbReference type="Proteomes" id="UP000287601">
    <property type="component" value="Chromosome"/>
</dbReference>
<dbReference type="Pfam" id="PF18960">
    <property type="entry name" value="DUF5702"/>
    <property type="match status" value="1"/>
</dbReference>
<dbReference type="InterPro" id="IPR043756">
    <property type="entry name" value="DUF5702"/>
</dbReference>
<name>A0A410PUU6_9FIRM</name>
<organism evidence="1 2">
    <name type="scientific">Aminipila luticellarii</name>
    <dbReference type="NCBI Taxonomy" id="2507160"/>
    <lineage>
        <taxon>Bacteria</taxon>
        <taxon>Bacillati</taxon>
        <taxon>Bacillota</taxon>
        <taxon>Clostridia</taxon>
        <taxon>Peptostreptococcales</taxon>
        <taxon>Anaerovoracaceae</taxon>
        <taxon>Aminipila</taxon>
    </lineage>
</organism>
<dbReference type="AlphaFoldDB" id="A0A410PUU6"/>
<keyword evidence="2" id="KW-1185">Reference proteome</keyword>
<accession>A0A410PUU6</accession>
<dbReference type="PROSITE" id="PS51257">
    <property type="entry name" value="PROKAR_LIPOPROTEIN"/>
    <property type="match status" value="1"/>
</dbReference>
<protein>
    <submittedName>
        <fullName evidence="1">Uncharacterized protein</fullName>
    </submittedName>
</protein>
<evidence type="ECO:0000313" key="2">
    <source>
        <dbReference type="Proteomes" id="UP000287601"/>
    </source>
</evidence>